<evidence type="ECO:0000259" key="3">
    <source>
        <dbReference type="Pfam" id="PF18317"/>
    </source>
</evidence>
<dbReference type="InterPro" id="IPR013708">
    <property type="entry name" value="Shikimate_DH-bd_N"/>
</dbReference>
<evidence type="ECO:0000313" key="4">
    <source>
        <dbReference type="EMBL" id="RJE21246.1"/>
    </source>
</evidence>
<dbReference type="UniPathway" id="UPA00053">
    <property type="reaction ID" value="UER00087"/>
</dbReference>
<name>A0A3A2ZE86_9EURO</name>
<comment type="caution">
    <text evidence="4">The sequence shown here is derived from an EMBL/GenBank/DDBJ whole genome shotgun (WGS) entry which is preliminary data.</text>
</comment>
<accession>A0A3A2ZE86</accession>
<feature type="domain" description="Quinate/shikimate 5-dehydrogenase/glutamyl-tRNA reductase" evidence="1">
    <location>
        <begin position="133"/>
        <end position="196"/>
    </location>
</feature>
<dbReference type="OrthoDB" id="204377at2759"/>
<dbReference type="InterPro" id="IPR046346">
    <property type="entry name" value="Aminoacid_DH-like_N_sf"/>
</dbReference>
<evidence type="ECO:0000313" key="5">
    <source>
        <dbReference type="Proteomes" id="UP000266188"/>
    </source>
</evidence>
<dbReference type="InterPro" id="IPR041121">
    <property type="entry name" value="SDH_C"/>
</dbReference>
<proteinExistence type="predicted"/>
<dbReference type="STRING" id="2070753.A0A3A2ZE86"/>
<feature type="domain" description="SDH C-terminal" evidence="3">
    <location>
        <begin position="247"/>
        <end position="276"/>
    </location>
</feature>
<organism evidence="4 5">
    <name type="scientific">Aspergillus sclerotialis</name>
    <dbReference type="NCBI Taxonomy" id="2070753"/>
    <lineage>
        <taxon>Eukaryota</taxon>
        <taxon>Fungi</taxon>
        <taxon>Dikarya</taxon>
        <taxon>Ascomycota</taxon>
        <taxon>Pezizomycotina</taxon>
        <taxon>Eurotiomycetes</taxon>
        <taxon>Eurotiomycetidae</taxon>
        <taxon>Eurotiales</taxon>
        <taxon>Aspergillaceae</taxon>
        <taxon>Aspergillus</taxon>
        <taxon>Aspergillus subgen. Polypaecilum</taxon>
    </lineage>
</organism>
<gene>
    <name evidence="4" type="ORF">PHISCL_06428</name>
</gene>
<dbReference type="GO" id="GO:0004764">
    <property type="term" value="F:shikimate 3-dehydrogenase (NADP+) activity"/>
    <property type="evidence" value="ECO:0007669"/>
    <property type="project" value="InterPro"/>
</dbReference>
<keyword evidence="5" id="KW-1185">Reference proteome</keyword>
<dbReference type="PANTHER" id="PTHR21089">
    <property type="entry name" value="SHIKIMATE DEHYDROGENASE"/>
    <property type="match status" value="1"/>
</dbReference>
<dbReference type="Gene3D" id="3.40.50.720">
    <property type="entry name" value="NAD(P)-binding Rossmann-like Domain"/>
    <property type="match status" value="1"/>
</dbReference>
<dbReference type="GO" id="GO:0019632">
    <property type="term" value="P:shikimate metabolic process"/>
    <property type="evidence" value="ECO:0007669"/>
    <property type="project" value="TreeGrafter"/>
</dbReference>
<dbReference type="SUPFAM" id="SSF51735">
    <property type="entry name" value="NAD(P)-binding Rossmann-fold domains"/>
    <property type="match status" value="1"/>
</dbReference>
<dbReference type="Pfam" id="PF01488">
    <property type="entry name" value="Shikimate_DH"/>
    <property type="match status" value="1"/>
</dbReference>
<evidence type="ECO:0000259" key="2">
    <source>
        <dbReference type="Pfam" id="PF08501"/>
    </source>
</evidence>
<feature type="domain" description="Shikimate dehydrogenase substrate binding N-terminal" evidence="2">
    <location>
        <begin position="5"/>
        <end position="86"/>
    </location>
</feature>
<sequence length="302" mass="32531">MHYYIFGQNISQSKSPALHNAAFAAHNLPHDYSIRDCSSMTGVEALIRSNPEFGGASVTMPHKLSVHRYCDYISDAALQIGAINTLVVRHDQDKTGEQRKRTIHGENTDWSGLYALIARYPLLREMDNEPVGVVVGAGGAARAAVYAMARAGITNICVWNRTVGKAEKIASDFGALCKVTVVAHAADIPYAPDVIIGTIPGDVLSVEAFRGLFAKEKGLCIEMSYKPSVTNLLSVAREHGGWVTADGLEVLLQQAFDQSKLWTGKEAPQEIMRRAIDGGNAGLPTSANAQQRVAGNTGNVRI</sequence>
<evidence type="ECO:0000259" key="1">
    <source>
        <dbReference type="Pfam" id="PF01488"/>
    </source>
</evidence>
<dbReference type="Gene3D" id="3.40.50.10860">
    <property type="entry name" value="Leucine Dehydrogenase, chain A, domain 1"/>
    <property type="match status" value="1"/>
</dbReference>
<dbReference type="Pfam" id="PF18317">
    <property type="entry name" value="SDH_C"/>
    <property type="match status" value="1"/>
</dbReference>
<dbReference type="InterPro" id="IPR006151">
    <property type="entry name" value="Shikm_DH/Glu-tRNA_Rdtase"/>
</dbReference>
<reference evidence="5" key="1">
    <citation type="submission" date="2017-02" db="EMBL/GenBank/DDBJ databases">
        <authorList>
            <person name="Tafer H."/>
            <person name="Lopandic K."/>
        </authorList>
    </citation>
    <scope>NUCLEOTIDE SEQUENCE [LARGE SCALE GENOMIC DNA]</scope>
    <source>
        <strain evidence="5">CBS 366.77</strain>
    </source>
</reference>
<dbReference type="InterPro" id="IPR022893">
    <property type="entry name" value="Shikimate_DH_fam"/>
</dbReference>
<dbReference type="Pfam" id="PF08501">
    <property type="entry name" value="Shikimate_dh_N"/>
    <property type="match status" value="1"/>
</dbReference>
<dbReference type="Proteomes" id="UP000266188">
    <property type="component" value="Unassembled WGS sequence"/>
</dbReference>
<protein>
    <submittedName>
        <fullName evidence="4">Uncharacterized protein</fullName>
    </submittedName>
</protein>
<dbReference type="GO" id="GO:0009423">
    <property type="term" value="P:chorismate biosynthetic process"/>
    <property type="evidence" value="ECO:0007669"/>
    <property type="project" value="UniProtKB-UniPathway"/>
</dbReference>
<dbReference type="SUPFAM" id="SSF53223">
    <property type="entry name" value="Aminoacid dehydrogenase-like, N-terminal domain"/>
    <property type="match status" value="1"/>
</dbReference>
<dbReference type="PANTHER" id="PTHR21089:SF26">
    <property type="entry name" value="AROM POLYPEPTIDE, PUTATIVE-RELATED"/>
    <property type="match status" value="1"/>
</dbReference>
<dbReference type="InterPro" id="IPR036291">
    <property type="entry name" value="NAD(P)-bd_dom_sf"/>
</dbReference>
<dbReference type="AlphaFoldDB" id="A0A3A2ZE86"/>
<dbReference type="EMBL" id="MVGC01000242">
    <property type="protein sequence ID" value="RJE21246.1"/>
    <property type="molecule type" value="Genomic_DNA"/>
</dbReference>